<dbReference type="EMBL" id="UOFS01000011">
    <property type="protein sequence ID" value="VAW92181.1"/>
    <property type="molecule type" value="Genomic_DNA"/>
</dbReference>
<reference evidence="1" key="1">
    <citation type="submission" date="2018-06" db="EMBL/GenBank/DDBJ databases">
        <authorList>
            <person name="Zhirakovskaya E."/>
        </authorList>
    </citation>
    <scope>NUCLEOTIDE SEQUENCE</scope>
</reference>
<dbReference type="GO" id="GO:0003700">
    <property type="term" value="F:DNA-binding transcription factor activity"/>
    <property type="evidence" value="ECO:0007669"/>
    <property type="project" value="InterPro"/>
</dbReference>
<dbReference type="GO" id="GO:0006352">
    <property type="term" value="P:DNA-templated transcription initiation"/>
    <property type="evidence" value="ECO:0007669"/>
    <property type="project" value="InterPro"/>
</dbReference>
<name>A0A3B0ZKG1_9ZZZZ</name>
<dbReference type="SUPFAM" id="SSF88659">
    <property type="entry name" value="Sigma3 and sigma4 domains of RNA polymerase sigma factors"/>
    <property type="match status" value="1"/>
</dbReference>
<dbReference type="Gene3D" id="1.10.1740.10">
    <property type="match status" value="1"/>
</dbReference>
<evidence type="ECO:0000313" key="1">
    <source>
        <dbReference type="EMBL" id="VAW92181.1"/>
    </source>
</evidence>
<organism evidence="1">
    <name type="scientific">hydrothermal vent metagenome</name>
    <dbReference type="NCBI Taxonomy" id="652676"/>
    <lineage>
        <taxon>unclassified sequences</taxon>
        <taxon>metagenomes</taxon>
        <taxon>ecological metagenomes</taxon>
    </lineage>
</organism>
<dbReference type="AlphaFoldDB" id="A0A3B0ZKG1"/>
<dbReference type="SUPFAM" id="SSF88946">
    <property type="entry name" value="Sigma2 domain of RNA polymerase sigma factors"/>
    <property type="match status" value="1"/>
</dbReference>
<dbReference type="InterPro" id="IPR013325">
    <property type="entry name" value="RNA_pol_sigma_r2"/>
</dbReference>
<dbReference type="InterPro" id="IPR013324">
    <property type="entry name" value="RNA_pol_sigma_r3/r4-like"/>
</dbReference>
<sequence length="268" mass="31532">MTADLIISNIMLTNLHIENYYFKYKNLIYQYVYKLTDDRDVALDITQQTFLTILDNNVQIGLTPFGLFKIAYKYHGELTHDKNHIQFEKIDQSIELNYFSDKNTLPPSNNMFKVIQLNIENSFNKMPLTVKELLILYFIEDMSIMEISVITQRSVIDVKVNLYHAQILLETTVIKRMKKYNLTLKNQCHKFSSLTKQFFLCKIPSSHYGIINLHLNKCKLCRNNTHLKQTGILLNIIPFFKTKKKLNIQIAKSNTNNILYINSFTKKE</sequence>
<gene>
    <name evidence="1" type="ORF">MNBD_GAMMA22-2396</name>
</gene>
<protein>
    <submittedName>
        <fullName evidence="1">Uncharacterized protein</fullName>
    </submittedName>
</protein>
<proteinExistence type="predicted"/>
<accession>A0A3B0ZKG1</accession>